<evidence type="ECO:0000256" key="1">
    <source>
        <dbReference type="ARBA" id="ARBA00004123"/>
    </source>
</evidence>
<organism evidence="9 10">
    <name type="scientific">Paralvinella palmiformis</name>
    <dbReference type="NCBI Taxonomy" id="53620"/>
    <lineage>
        <taxon>Eukaryota</taxon>
        <taxon>Metazoa</taxon>
        <taxon>Spiralia</taxon>
        <taxon>Lophotrochozoa</taxon>
        <taxon>Annelida</taxon>
        <taxon>Polychaeta</taxon>
        <taxon>Sedentaria</taxon>
        <taxon>Canalipalpata</taxon>
        <taxon>Terebellida</taxon>
        <taxon>Terebelliformia</taxon>
        <taxon>Alvinellidae</taxon>
        <taxon>Paralvinella</taxon>
    </lineage>
</organism>
<sequence length="414" mass="48881">MFWVFCFRYLFPLSEYRPSSSRYFPLFSLNVELLYIRFSSLRQYIYSPFQTAVDIYCCNICGKLLRSKSGWKTHTDAHEGIFRFICPYCQKGFYSQQNLQGHLVSHTGKKEFKCPVCGKEYRYKTDYVFHVRKVYSCELCGNQFRSRVGWKTHMDAHRGIFKFICSYCQRGFYNKSALQGHLVSHTGTKEFKCHICGKEYRYKTDYVYHMRCYPSRNYNRILELGLRLIALYMSRRDSIQSFLITLHFVTKEHPGFCDICGKQFRTKSGWKTHMDAHRGIFRYFCSHCQKGFYNWPSLQGHLVSHTGKKEFKCQICGKEYRYKTDYISSLTCAVCGTSFPSEHQLIFHPCPRLQGSYRYSCQFCGKRFNSTGNLRGHLAVHTGQKEFRCHVCDKEFAYKSTLLKHVKTTHGLES</sequence>
<dbReference type="Pfam" id="PF13894">
    <property type="entry name" value="zf-C2H2_4"/>
    <property type="match status" value="1"/>
</dbReference>
<evidence type="ECO:0000256" key="5">
    <source>
        <dbReference type="ARBA" id="ARBA00022833"/>
    </source>
</evidence>
<dbReference type="InterPro" id="IPR036236">
    <property type="entry name" value="Znf_C2H2_sf"/>
</dbReference>
<gene>
    <name evidence="9" type="ORF">LSH36_223g04040</name>
</gene>
<accession>A0AAD9N5D0</accession>
<evidence type="ECO:0000256" key="3">
    <source>
        <dbReference type="ARBA" id="ARBA00022737"/>
    </source>
</evidence>
<dbReference type="GO" id="GO:0008270">
    <property type="term" value="F:zinc ion binding"/>
    <property type="evidence" value="ECO:0007669"/>
    <property type="project" value="UniProtKB-KW"/>
</dbReference>
<dbReference type="InterPro" id="IPR013087">
    <property type="entry name" value="Znf_C2H2_type"/>
</dbReference>
<feature type="domain" description="C2H2-type" evidence="8">
    <location>
        <begin position="283"/>
        <end position="310"/>
    </location>
</feature>
<evidence type="ECO:0000256" key="7">
    <source>
        <dbReference type="PROSITE-ProRule" id="PRU00042"/>
    </source>
</evidence>
<dbReference type="Pfam" id="PF13912">
    <property type="entry name" value="zf-C2H2_6"/>
    <property type="match status" value="4"/>
</dbReference>
<dbReference type="PANTHER" id="PTHR24379">
    <property type="entry name" value="KRAB AND ZINC FINGER DOMAIN-CONTAINING"/>
    <property type="match status" value="1"/>
</dbReference>
<feature type="domain" description="C2H2-type" evidence="8">
    <location>
        <begin position="255"/>
        <end position="279"/>
    </location>
</feature>
<feature type="domain" description="C2H2-type" evidence="8">
    <location>
        <begin position="135"/>
        <end position="159"/>
    </location>
</feature>
<dbReference type="PROSITE" id="PS00028">
    <property type="entry name" value="ZINC_FINGER_C2H2_1"/>
    <property type="match status" value="8"/>
</dbReference>
<dbReference type="AlphaFoldDB" id="A0AAD9N5D0"/>
<evidence type="ECO:0000313" key="9">
    <source>
        <dbReference type="EMBL" id="KAK2156053.1"/>
    </source>
</evidence>
<dbReference type="EMBL" id="JAODUP010000223">
    <property type="protein sequence ID" value="KAK2156053.1"/>
    <property type="molecule type" value="Genomic_DNA"/>
</dbReference>
<comment type="subcellular location">
    <subcellularLocation>
        <location evidence="1">Nucleus</location>
    </subcellularLocation>
</comment>
<feature type="domain" description="C2H2-type" evidence="8">
    <location>
        <begin position="84"/>
        <end position="111"/>
    </location>
</feature>
<reference evidence="9" key="1">
    <citation type="journal article" date="2023" name="Mol. Biol. Evol.">
        <title>Third-Generation Sequencing Reveals the Adaptive Role of the Epigenome in Three Deep-Sea Polychaetes.</title>
        <authorList>
            <person name="Perez M."/>
            <person name="Aroh O."/>
            <person name="Sun Y."/>
            <person name="Lan Y."/>
            <person name="Juniper S.K."/>
            <person name="Young C.R."/>
            <person name="Angers B."/>
            <person name="Qian P.Y."/>
        </authorList>
    </citation>
    <scope>NUCLEOTIDE SEQUENCE</scope>
    <source>
        <strain evidence="9">P08H-3</strain>
    </source>
</reference>
<feature type="domain" description="C2H2-type" evidence="8">
    <location>
        <begin position="112"/>
        <end position="136"/>
    </location>
</feature>
<feature type="domain" description="C2H2-type" evidence="8">
    <location>
        <begin position="387"/>
        <end position="414"/>
    </location>
</feature>
<dbReference type="PROSITE" id="PS50157">
    <property type="entry name" value="ZINC_FINGER_C2H2_2"/>
    <property type="match status" value="10"/>
</dbReference>
<dbReference type="FunFam" id="3.30.160.60:FF:000624">
    <property type="entry name" value="zinc finger protein 697"/>
    <property type="match status" value="1"/>
</dbReference>
<evidence type="ECO:0000256" key="2">
    <source>
        <dbReference type="ARBA" id="ARBA00022723"/>
    </source>
</evidence>
<dbReference type="PANTHER" id="PTHR24379:SF121">
    <property type="entry name" value="C2H2-TYPE DOMAIN-CONTAINING PROTEIN"/>
    <property type="match status" value="1"/>
</dbReference>
<feature type="domain" description="C2H2-type" evidence="8">
    <location>
        <begin position="56"/>
        <end position="80"/>
    </location>
</feature>
<keyword evidence="5" id="KW-0862">Zinc</keyword>
<keyword evidence="2" id="KW-0479">Metal-binding</keyword>
<keyword evidence="3" id="KW-0677">Repeat</keyword>
<keyword evidence="10" id="KW-1185">Reference proteome</keyword>
<evidence type="ECO:0000256" key="4">
    <source>
        <dbReference type="ARBA" id="ARBA00022771"/>
    </source>
</evidence>
<keyword evidence="4 7" id="KW-0863">Zinc-finger</keyword>
<feature type="domain" description="C2H2-type" evidence="8">
    <location>
        <begin position="191"/>
        <end position="218"/>
    </location>
</feature>
<dbReference type="SMART" id="SM00355">
    <property type="entry name" value="ZnF_C2H2"/>
    <property type="match status" value="10"/>
</dbReference>
<feature type="domain" description="C2H2-type" evidence="8">
    <location>
        <begin position="163"/>
        <end position="190"/>
    </location>
</feature>
<protein>
    <recommendedName>
        <fullName evidence="8">C2H2-type domain-containing protein</fullName>
    </recommendedName>
</protein>
<feature type="domain" description="C2H2-type" evidence="8">
    <location>
        <begin position="359"/>
        <end position="386"/>
    </location>
</feature>
<name>A0AAD9N5D0_9ANNE</name>
<keyword evidence="6" id="KW-0539">Nucleus</keyword>
<dbReference type="Pfam" id="PF00096">
    <property type="entry name" value="zf-C2H2"/>
    <property type="match status" value="3"/>
</dbReference>
<comment type="caution">
    <text evidence="9">The sequence shown here is derived from an EMBL/GenBank/DDBJ whole genome shotgun (WGS) entry which is preliminary data.</text>
</comment>
<dbReference type="FunFam" id="3.30.160.60:FF:000145">
    <property type="entry name" value="Zinc finger protein 574"/>
    <property type="match status" value="1"/>
</dbReference>
<dbReference type="GO" id="GO:0005634">
    <property type="term" value="C:nucleus"/>
    <property type="evidence" value="ECO:0007669"/>
    <property type="project" value="UniProtKB-SubCell"/>
</dbReference>
<dbReference type="Proteomes" id="UP001208570">
    <property type="component" value="Unassembled WGS sequence"/>
</dbReference>
<evidence type="ECO:0000313" key="10">
    <source>
        <dbReference type="Proteomes" id="UP001208570"/>
    </source>
</evidence>
<dbReference type="SUPFAM" id="SSF57667">
    <property type="entry name" value="beta-beta-alpha zinc fingers"/>
    <property type="match status" value="6"/>
</dbReference>
<dbReference type="Pfam" id="PF12874">
    <property type="entry name" value="zf-met"/>
    <property type="match status" value="2"/>
</dbReference>
<proteinExistence type="predicted"/>
<evidence type="ECO:0000256" key="6">
    <source>
        <dbReference type="ARBA" id="ARBA00023242"/>
    </source>
</evidence>
<evidence type="ECO:0000259" key="8">
    <source>
        <dbReference type="PROSITE" id="PS50157"/>
    </source>
</evidence>
<dbReference type="Gene3D" id="3.30.160.60">
    <property type="entry name" value="Classic Zinc Finger"/>
    <property type="match status" value="8"/>
</dbReference>